<gene>
    <name evidence="1" type="ORF">JYB88_04825</name>
</gene>
<dbReference type="EMBL" id="CP071504">
    <property type="protein sequence ID" value="QSX31785.1"/>
    <property type="molecule type" value="Genomic_DNA"/>
</dbReference>
<name>A0A975AM15_9GAMM</name>
<keyword evidence="2" id="KW-1185">Reference proteome</keyword>
<accession>A0A975AM15</accession>
<sequence>MEENLESIVESKLAKFPIHIRDLMPRAQFQELVELYVKNNSEVFNDLMDKAKEQVSTVLSEKSNKLIGVLSLTEKADNLLMWSHYAESHSGYCIGFKSNHSFFNRKRSEKDEFYHLRKVKYLPRRPSKLMVDMNGTDMFLLKSDIWEYEQEWRMCAVLLDADTIINKIDPPVHLFNFPADLIEEVIIGVNAKD</sequence>
<dbReference type="AlphaFoldDB" id="A0A975AM15"/>
<evidence type="ECO:0000313" key="2">
    <source>
        <dbReference type="Proteomes" id="UP000663281"/>
    </source>
</evidence>
<protein>
    <submittedName>
        <fullName evidence="1">DUF2971 domain-containing protein</fullName>
    </submittedName>
</protein>
<reference evidence="1 2" key="1">
    <citation type="submission" date="2021-03" db="EMBL/GenBank/DDBJ databases">
        <title>Novel species identification of genus Shewanella.</title>
        <authorList>
            <person name="Liu G."/>
            <person name="Zhang Q."/>
        </authorList>
    </citation>
    <scope>NUCLEOTIDE SEQUENCE [LARGE SCALE GENOMIC DNA]</scope>
    <source>
        <strain evidence="1 2">FJAT-53726</strain>
    </source>
</reference>
<organism evidence="1 2">
    <name type="scientific">Shewanella cyperi</name>
    <dbReference type="NCBI Taxonomy" id="2814292"/>
    <lineage>
        <taxon>Bacteria</taxon>
        <taxon>Pseudomonadati</taxon>
        <taxon>Pseudomonadota</taxon>
        <taxon>Gammaproteobacteria</taxon>
        <taxon>Alteromonadales</taxon>
        <taxon>Shewanellaceae</taxon>
        <taxon>Shewanella</taxon>
    </lineage>
</organism>
<proteinExistence type="predicted"/>
<evidence type="ECO:0000313" key="1">
    <source>
        <dbReference type="EMBL" id="QSX31785.1"/>
    </source>
</evidence>
<dbReference type="Pfam" id="PF11185">
    <property type="entry name" value="DUF2971"/>
    <property type="match status" value="1"/>
</dbReference>
<dbReference type="InterPro" id="IPR021352">
    <property type="entry name" value="DUF2971"/>
</dbReference>
<dbReference type="Proteomes" id="UP000663281">
    <property type="component" value="Chromosome"/>
</dbReference>
<dbReference type="KEGG" id="scyp:JYB88_04825"/>